<name>A0A1M7XV36_9VIRU</name>
<reference evidence="1 2" key="1">
    <citation type="submission" date="2016-11" db="EMBL/GenBank/DDBJ databases">
        <authorList>
            <consortium name="Urmite Genomes"/>
        </authorList>
    </citation>
    <scope>NUCLEOTIDE SEQUENCE [LARGE SCALE GENOMIC DNA]</scope>
    <source>
        <strain evidence="1 2">A11</strain>
    </source>
</reference>
<organism evidence="1 2">
    <name type="scientific">Cedratvirus A11</name>
    <dbReference type="NCBI Taxonomy" id="1903266"/>
    <lineage>
        <taxon>Viruses</taxon>
        <taxon>Pithoviruses</taxon>
        <taxon>Orthocedratvirinae</taxon>
        <taxon>Alphacedratvirus</taxon>
        <taxon>Alphacedratvirus aljazairmassiliense</taxon>
    </lineage>
</organism>
<dbReference type="EMBL" id="LT671577">
    <property type="protein sequence ID" value="SHO33574.1"/>
    <property type="molecule type" value="Genomic_DNA"/>
</dbReference>
<dbReference type="Proteomes" id="UP000201465">
    <property type="component" value="Segment"/>
</dbReference>
<dbReference type="GeneID" id="30523492"/>
<dbReference type="OrthoDB" id="26616at10239"/>
<dbReference type="KEGG" id="vg:30523492"/>
<keyword evidence="2" id="KW-1185">Reference proteome</keyword>
<evidence type="ECO:0000313" key="2">
    <source>
        <dbReference type="Proteomes" id="UP000201465"/>
    </source>
</evidence>
<gene>
    <name evidence="1" type="ORF">BQ3484_506</name>
</gene>
<proteinExistence type="predicted"/>
<protein>
    <submittedName>
        <fullName evidence="1">Uncharacterized protein</fullName>
    </submittedName>
</protein>
<accession>A0A1M7XV36</accession>
<sequence>MGNCCSGDQKRFLVRCACGRKARYRCKVSSKYFSSLDNLYNEYAYLEDFWKGYVSDKHRRENRFVACKYCIGDYQDVFTYYPQGWKERNYGSCNYEHAHL</sequence>
<dbReference type="RefSeq" id="YP_009329446.1">
    <property type="nucleotide sequence ID" value="NC_032108.1"/>
</dbReference>
<evidence type="ECO:0000313" key="1">
    <source>
        <dbReference type="EMBL" id="SHO33574.1"/>
    </source>
</evidence>